<name>A0AAW1XW38_RUBAR</name>
<feature type="compositionally biased region" description="Polar residues" evidence="3">
    <location>
        <begin position="32"/>
        <end position="41"/>
    </location>
</feature>
<dbReference type="InterPro" id="IPR044839">
    <property type="entry name" value="NDR1-like"/>
</dbReference>
<dbReference type="PANTHER" id="PTHR31234:SF32">
    <property type="entry name" value="LATE EMBRYOGENESIS ABUNDANT (LEA) HYDROXYPROLINE-RICH GLYCOPROTEIN FAMILY"/>
    <property type="match status" value="1"/>
</dbReference>
<proteinExistence type="predicted"/>
<evidence type="ECO:0000313" key="6">
    <source>
        <dbReference type="Proteomes" id="UP001457282"/>
    </source>
</evidence>
<evidence type="ECO:0000313" key="5">
    <source>
        <dbReference type="EMBL" id="KAK9941007.1"/>
    </source>
</evidence>
<feature type="compositionally biased region" description="Basic residues" evidence="3">
    <location>
        <begin position="16"/>
        <end position="25"/>
    </location>
</feature>
<reference evidence="5 6" key="1">
    <citation type="journal article" date="2023" name="G3 (Bethesda)">
        <title>A chromosome-length genome assembly and annotation of blackberry (Rubus argutus, cv. 'Hillquist').</title>
        <authorList>
            <person name="Bruna T."/>
            <person name="Aryal R."/>
            <person name="Dudchenko O."/>
            <person name="Sargent D.J."/>
            <person name="Mead D."/>
            <person name="Buti M."/>
            <person name="Cavallini A."/>
            <person name="Hytonen T."/>
            <person name="Andres J."/>
            <person name="Pham M."/>
            <person name="Weisz D."/>
            <person name="Mascagni F."/>
            <person name="Usai G."/>
            <person name="Natali L."/>
            <person name="Bassil N."/>
            <person name="Fernandez G.E."/>
            <person name="Lomsadze A."/>
            <person name="Armour M."/>
            <person name="Olukolu B."/>
            <person name="Poorten T."/>
            <person name="Britton C."/>
            <person name="Davik J."/>
            <person name="Ashrafi H."/>
            <person name="Aiden E.L."/>
            <person name="Borodovsky M."/>
            <person name="Worthington M."/>
        </authorList>
    </citation>
    <scope>NUCLEOTIDE SEQUENCE [LARGE SCALE GENOMIC DNA]</scope>
    <source>
        <strain evidence="5">PI 553951</strain>
    </source>
</reference>
<evidence type="ECO:0000256" key="2">
    <source>
        <dbReference type="ARBA" id="ARBA00023136"/>
    </source>
</evidence>
<sequence>MAEDQLGLPPPPGHSQSKRSSRASARHVAFSETSAPSNRADQTILLPPDLDGERPKRFRPRAYACCAWGCLFVFAFVLLALIVGFVFISIFHSYLPEVRVRRFNATRMDFATHKQPQASVKGKVDLLVEFWNKNEKTDLKFGDLKLSASAAHVDLGRTEFRSFTQAHKSTKSLNATIGVNRAGVDKDDAEQLSLDIKNHEVNLKLSLVGSISFPIGGVMMNQIPIIAACDCKQKEVDFGNNAKCNYRIFKS</sequence>
<keyword evidence="6" id="KW-1185">Reference proteome</keyword>
<comment type="subcellular location">
    <subcellularLocation>
        <location evidence="1">Membrane</location>
    </subcellularLocation>
</comment>
<evidence type="ECO:0000256" key="3">
    <source>
        <dbReference type="SAM" id="MobiDB-lite"/>
    </source>
</evidence>
<keyword evidence="2 4" id="KW-0472">Membrane</keyword>
<organism evidence="5 6">
    <name type="scientific">Rubus argutus</name>
    <name type="common">Southern blackberry</name>
    <dbReference type="NCBI Taxonomy" id="59490"/>
    <lineage>
        <taxon>Eukaryota</taxon>
        <taxon>Viridiplantae</taxon>
        <taxon>Streptophyta</taxon>
        <taxon>Embryophyta</taxon>
        <taxon>Tracheophyta</taxon>
        <taxon>Spermatophyta</taxon>
        <taxon>Magnoliopsida</taxon>
        <taxon>eudicotyledons</taxon>
        <taxon>Gunneridae</taxon>
        <taxon>Pentapetalae</taxon>
        <taxon>rosids</taxon>
        <taxon>fabids</taxon>
        <taxon>Rosales</taxon>
        <taxon>Rosaceae</taxon>
        <taxon>Rosoideae</taxon>
        <taxon>Rosoideae incertae sedis</taxon>
        <taxon>Rubus</taxon>
    </lineage>
</organism>
<dbReference type="Proteomes" id="UP001457282">
    <property type="component" value="Unassembled WGS sequence"/>
</dbReference>
<evidence type="ECO:0008006" key="7">
    <source>
        <dbReference type="Google" id="ProtNLM"/>
    </source>
</evidence>
<dbReference type="EMBL" id="JBEDUW010000003">
    <property type="protein sequence ID" value="KAK9941007.1"/>
    <property type="molecule type" value="Genomic_DNA"/>
</dbReference>
<keyword evidence="4" id="KW-1133">Transmembrane helix</keyword>
<comment type="caution">
    <text evidence="5">The sequence shown here is derived from an EMBL/GenBank/DDBJ whole genome shotgun (WGS) entry which is preliminary data.</text>
</comment>
<keyword evidence="4" id="KW-0812">Transmembrane</keyword>
<dbReference type="GO" id="GO:0005886">
    <property type="term" value="C:plasma membrane"/>
    <property type="evidence" value="ECO:0007669"/>
    <property type="project" value="TreeGrafter"/>
</dbReference>
<evidence type="ECO:0000256" key="4">
    <source>
        <dbReference type="SAM" id="Phobius"/>
    </source>
</evidence>
<dbReference type="AlphaFoldDB" id="A0AAW1XW38"/>
<feature type="transmembrane region" description="Helical" evidence="4">
    <location>
        <begin position="62"/>
        <end position="95"/>
    </location>
</feature>
<accession>A0AAW1XW38</accession>
<gene>
    <name evidence="5" type="ORF">M0R45_017637</name>
</gene>
<evidence type="ECO:0000256" key="1">
    <source>
        <dbReference type="ARBA" id="ARBA00004370"/>
    </source>
</evidence>
<feature type="region of interest" description="Disordered" evidence="3">
    <location>
        <begin position="1"/>
        <end position="48"/>
    </location>
</feature>
<dbReference type="PANTHER" id="PTHR31234">
    <property type="entry name" value="LATE EMBRYOGENESIS ABUNDANT (LEA) HYDROXYPROLINE-RICH GLYCOPROTEIN FAMILY"/>
    <property type="match status" value="1"/>
</dbReference>
<protein>
    <recommendedName>
        <fullName evidence="7">Late embryogenesis abundant protein LEA-2 subgroup domain-containing protein</fullName>
    </recommendedName>
</protein>
<dbReference type="GO" id="GO:0098542">
    <property type="term" value="P:defense response to other organism"/>
    <property type="evidence" value="ECO:0007669"/>
    <property type="project" value="InterPro"/>
</dbReference>